<feature type="compositionally biased region" description="Basic and acidic residues" evidence="5">
    <location>
        <begin position="99"/>
        <end position="109"/>
    </location>
</feature>
<keyword evidence="7" id="KW-1185">Reference proteome</keyword>
<evidence type="ECO:0000256" key="4">
    <source>
        <dbReference type="ARBA" id="ARBA00022737"/>
    </source>
</evidence>
<reference evidence="6" key="1">
    <citation type="submission" date="2020-06" db="EMBL/GenBank/DDBJ databases">
        <title>Draft genome of Bugula neritina, a colonial animal packing powerful symbionts and potential medicines.</title>
        <authorList>
            <person name="Rayko M."/>
        </authorList>
    </citation>
    <scope>NUCLEOTIDE SEQUENCE [LARGE SCALE GENOMIC DNA]</scope>
    <source>
        <strain evidence="6">Kwan_BN1</strain>
    </source>
</reference>
<evidence type="ECO:0000313" key="7">
    <source>
        <dbReference type="Proteomes" id="UP000593567"/>
    </source>
</evidence>
<comment type="caution">
    <text evidence="6">The sequence shown here is derived from an EMBL/GenBank/DDBJ whole genome shotgun (WGS) entry which is preliminary data.</text>
</comment>
<evidence type="ECO:0000313" key="6">
    <source>
        <dbReference type="EMBL" id="KAF6025612.1"/>
    </source>
</evidence>
<dbReference type="GO" id="GO:0005737">
    <property type="term" value="C:cytoplasm"/>
    <property type="evidence" value="ECO:0007669"/>
    <property type="project" value="UniProtKB-SubCell"/>
</dbReference>
<dbReference type="PANTHER" id="PTHR22710:SF2">
    <property type="entry name" value="X-RAY RADIATION RESISTANCE-ASSOCIATED PROTEIN 1"/>
    <property type="match status" value="1"/>
</dbReference>
<evidence type="ECO:0000256" key="5">
    <source>
        <dbReference type="SAM" id="MobiDB-lite"/>
    </source>
</evidence>
<accession>A0A7J7JGZ0</accession>
<dbReference type="GO" id="GO:0005634">
    <property type="term" value="C:nucleus"/>
    <property type="evidence" value="ECO:0007669"/>
    <property type="project" value="TreeGrafter"/>
</dbReference>
<protein>
    <submittedName>
        <fullName evidence="6">XRRA1</fullName>
    </submittedName>
</protein>
<sequence>MYVRNFTIIDSSHLFIKFDISKGIDIIRKKPEVVGPHREIPPPRKERKISSTVPAVPKCDVDKLLNLSSSKQQPMLPPVDAVASLPSSAPLPPIGHSPEPLELKKDKPEQSSGTEDIAPPDKEGPQFFMTQIDEAINAVHTERQTHQQDPREDEALREVERKPKRTVKNLTEEQLELFKGYEELLIEDEYEKDIHIPADIHTAVKALHYALKHPVVNNHTMRLEALQKPFLPYKRSDVQSRKRPQTKAEKISRAMDGVRAMNTVVESPLEHALTDKELVKKYPEAAKLLRQIQRKYSNAQSSAYGESEALRAAVKKANLMEGRARTTNLVYMSNKDTSTTDITRPATNI</sequence>
<evidence type="ECO:0000256" key="2">
    <source>
        <dbReference type="ARBA" id="ARBA00022490"/>
    </source>
</evidence>
<organism evidence="6 7">
    <name type="scientific">Bugula neritina</name>
    <name type="common">Brown bryozoan</name>
    <name type="synonym">Sertularia neritina</name>
    <dbReference type="NCBI Taxonomy" id="10212"/>
    <lineage>
        <taxon>Eukaryota</taxon>
        <taxon>Metazoa</taxon>
        <taxon>Spiralia</taxon>
        <taxon>Lophotrochozoa</taxon>
        <taxon>Bryozoa</taxon>
        <taxon>Gymnolaemata</taxon>
        <taxon>Cheilostomatida</taxon>
        <taxon>Flustrina</taxon>
        <taxon>Buguloidea</taxon>
        <taxon>Bugulidae</taxon>
        <taxon>Bugula</taxon>
    </lineage>
</organism>
<proteinExistence type="predicted"/>
<keyword evidence="4" id="KW-0677">Repeat</keyword>
<dbReference type="EMBL" id="VXIV02002440">
    <property type="protein sequence ID" value="KAF6025612.1"/>
    <property type="molecule type" value="Genomic_DNA"/>
</dbReference>
<dbReference type="Proteomes" id="UP000593567">
    <property type="component" value="Unassembled WGS sequence"/>
</dbReference>
<dbReference type="AlphaFoldDB" id="A0A7J7JGZ0"/>
<dbReference type="PANTHER" id="PTHR22710">
    <property type="entry name" value="X-RAY RADIATION RESISTANCE ASSOCIATED PROTEIN 1 XRRA1"/>
    <property type="match status" value="1"/>
</dbReference>
<evidence type="ECO:0000256" key="3">
    <source>
        <dbReference type="ARBA" id="ARBA00022614"/>
    </source>
</evidence>
<name>A0A7J7JGZ0_BUGNE</name>
<evidence type="ECO:0000256" key="1">
    <source>
        <dbReference type="ARBA" id="ARBA00004496"/>
    </source>
</evidence>
<feature type="compositionally biased region" description="Low complexity" evidence="5">
    <location>
        <begin position="78"/>
        <end position="88"/>
    </location>
</feature>
<dbReference type="OrthoDB" id="1687175at2759"/>
<comment type="subcellular location">
    <subcellularLocation>
        <location evidence="1">Cytoplasm</location>
    </subcellularLocation>
</comment>
<gene>
    <name evidence="6" type="ORF">EB796_016090</name>
</gene>
<feature type="region of interest" description="Disordered" evidence="5">
    <location>
        <begin position="69"/>
        <end position="125"/>
    </location>
</feature>
<keyword evidence="3" id="KW-0433">Leucine-rich repeat</keyword>
<keyword evidence="2" id="KW-0963">Cytoplasm</keyword>